<dbReference type="eggNOG" id="COG0840">
    <property type="taxonomic scope" value="Bacteria"/>
</dbReference>
<keyword evidence="4" id="KW-1133">Transmembrane helix</keyword>
<dbReference type="KEGG" id="sus:Acid_2138"/>
<feature type="transmembrane region" description="Helical" evidence="4">
    <location>
        <begin position="181"/>
        <end position="205"/>
    </location>
</feature>
<dbReference type="GO" id="GO:0007165">
    <property type="term" value="P:signal transduction"/>
    <property type="evidence" value="ECO:0007669"/>
    <property type="project" value="UniProtKB-KW"/>
</dbReference>
<dbReference type="CDD" id="cd11386">
    <property type="entry name" value="MCP_signal"/>
    <property type="match status" value="1"/>
</dbReference>
<dbReference type="GO" id="GO:0005886">
    <property type="term" value="C:plasma membrane"/>
    <property type="evidence" value="ECO:0007669"/>
    <property type="project" value="TreeGrafter"/>
</dbReference>
<dbReference type="InterPro" id="IPR004089">
    <property type="entry name" value="MCPsignal_dom"/>
</dbReference>
<dbReference type="InParanoid" id="Q026E1"/>
<evidence type="ECO:0000256" key="4">
    <source>
        <dbReference type="SAM" id="Phobius"/>
    </source>
</evidence>
<comment type="similarity">
    <text evidence="2">Belongs to the methyl-accepting chemotaxis (MCP) protein family.</text>
</comment>
<keyword evidence="4" id="KW-0812">Transmembrane</keyword>
<sequence length="479" mass="50934" precursor="true">MFKNRALKQKLIGGLGLAMLSMAVLAVFSVIQIRGLGSVVTRAVQIHELTRMGSLASDMIGLERGIVLYSIFEDKVNLPLFKRRLEDSSKSFSAGLDTVRVAVTSESAGKSLVTLRSKYEAWSAMHKEIVGYLERQQVDLAQAKLAAPDFISAVDEMRRLADEMSDREAKRLSSEASSAEIVSLVGFGVLTLLSFGICALVLVYVRGVSESLGRLTDSLAGNSQQVEILSSGVQTASQSLAQGSSQQAASLEETSASTEEITAVTRRNVENSQTASEVMAEVDSHIKGGNRTLELMMVSMNEINASSGKISKIIKVIDEIAFQTNILALNAAVEAARAGEAGLGFAVVADEVRNLAQRSAQAAKDTAEMIEESIGTSNEGKAKLDELSEMIRAITQSAAQVKTLVDGVSHGSREQARGIEQIAGAVTLMERMTQSTATSAQESASASDNLAGQARGLNEVVLQLRRLVDGGGEPAIPPR</sequence>
<dbReference type="InterPro" id="IPR051310">
    <property type="entry name" value="MCP_chemotaxis"/>
</dbReference>
<dbReference type="SMART" id="SM00283">
    <property type="entry name" value="MA"/>
    <property type="match status" value="1"/>
</dbReference>
<protein>
    <submittedName>
        <fullName evidence="6">Methyl-accepting chemotaxis sensory transducer</fullName>
    </submittedName>
</protein>
<dbReference type="PROSITE" id="PS50111">
    <property type="entry name" value="CHEMOTAXIS_TRANSDUC_2"/>
    <property type="match status" value="1"/>
</dbReference>
<accession>Q026E1</accession>
<evidence type="ECO:0000259" key="5">
    <source>
        <dbReference type="PROSITE" id="PS50111"/>
    </source>
</evidence>
<dbReference type="PANTHER" id="PTHR43531:SF14">
    <property type="entry name" value="METHYL-ACCEPTING CHEMOTAXIS PROTEIN I-RELATED"/>
    <property type="match status" value="1"/>
</dbReference>
<proteinExistence type="inferred from homology"/>
<dbReference type="GO" id="GO:0006935">
    <property type="term" value="P:chemotaxis"/>
    <property type="evidence" value="ECO:0007669"/>
    <property type="project" value="TreeGrafter"/>
</dbReference>
<dbReference type="Gene3D" id="1.10.287.950">
    <property type="entry name" value="Methyl-accepting chemotaxis protein"/>
    <property type="match status" value="1"/>
</dbReference>
<dbReference type="EMBL" id="CP000473">
    <property type="protein sequence ID" value="ABJ83128.1"/>
    <property type="molecule type" value="Genomic_DNA"/>
</dbReference>
<evidence type="ECO:0000256" key="1">
    <source>
        <dbReference type="ARBA" id="ARBA00022481"/>
    </source>
</evidence>
<evidence type="ECO:0000256" key="3">
    <source>
        <dbReference type="PROSITE-ProRule" id="PRU00284"/>
    </source>
</evidence>
<reference evidence="6" key="1">
    <citation type="submission" date="2006-10" db="EMBL/GenBank/DDBJ databases">
        <title>Complete sequence of Solibacter usitatus Ellin6076.</title>
        <authorList>
            <consortium name="US DOE Joint Genome Institute"/>
            <person name="Copeland A."/>
            <person name="Lucas S."/>
            <person name="Lapidus A."/>
            <person name="Barry K."/>
            <person name="Detter J.C."/>
            <person name="Glavina del Rio T."/>
            <person name="Hammon N."/>
            <person name="Israni S."/>
            <person name="Dalin E."/>
            <person name="Tice H."/>
            <person name="Pitluck S."/>
            <person name="Thompson L.S."/>
            <person name="Brettin T."/>
            <person name="Bruce D."/>
            <person name="Han C."/>
            <person name="Tapia R."/>
            <person name="Gilna P."/>
            <person name="Schmutz J."/>
            <person name="Larimer F."/>
            <person name="Land M."/>
            <person name="Hauser L."/>
            <person name="Kyrpides N."/>
            <person name="Mikhailova N."/>
            <person name="Janssen P.H."/>
            <person name="Kuske C.R."/>
            <person name="Richardson P."/>
        </authorList>
    </citation>
    <scope>NUCLEOTIDE SEQUENCE</scope>
    <source>
        <strain evidence="6">Ellin6076</strain>
    </source>
</reference>
<keyword evidence="3" id="KW-0807">Transducer</keyword>
<dbReference type="SUPFAM" id="SSF58104">
    <property type="entry name" value="Methyl-accepting chemotaxis protein (MCP) signaling domain"/>
    <property type="match status" value="1"/>
</dbReference>
<dbReference type="HOGENOM" id="CLU_000445_107_16_0"/>
<dbReference type="GO" id="GO:0004888">
    <property type="term" value="F:transmembrane signaling receptor activity"/>
    <property type="evidence" value="ECO:0007669"/>
    <property type="project" value="TreeGrafter"/>
</dbReference>
<dbReference type="STRING" id="234267.Acid_2138"/>
<feature type="domain" description="Methyl-accepting transducer" evidence="5">
    <location>
        <begin position="222"/>
        <end position="451"/>
    </location>
</feature>
<gene>
    <name evidence="6" type="ordered locus">Acid_2138</name>
</gene>
<organism evidence="6">
    <name type="scientific">Solibacter usitatus (strain Ellin6076)</name>
    <dbReference type="NCBI Taxonomy" id="234267"/>
    <lineage>
        <taxon>Bacteria</taxon>
        <taxon>Pseudomonadati</taxon>
        <taxon>Acidobacteriota</taxon>
        <taxon>Terriglobia</taxon>
        <taxon>Bryobacterales</taxon>
        <taxon>Solibacteraceae</taxon>
        <taxon>Candidatus Solibacter</taxon>
    </lineage>
</organism>
<evidence type="ECO:0000313" key="6">
    <source>
        <dbReference type="EMBL" id="ABJ83128.1"/>
    </source>
</evidence>
<name>Q026E1_SOLUE</name>
<dbReference type="Pfam" id="PF00015">
    <property type="entry name" value="MCPsignal"/>
    <property type="match status" value="1"/>
</dbReference>
<evidence type="ECO:0000256" key="2">
    <source>
        <dbReference type="ARBA" id="ARBA00029447"/>
    </source>
</evidence>
<feature type="transmembrane region" description="Helical" evidence="4">
    <location>
        <begin position="12"/>
        <end position="31"/>
    </location>
</feature>
<dbReference type="AlphaFoldDB" id="Q026E1"/>
<keyword evidence="1" id="KW-0488">Methylation</keyword>
<dbReference type="PANTHER" id="PTHR43531">
    <property type="entry name" value="PROTEIN ICFG"/>
    <property type="match status" value="1"/>
</dbReference>
<keyword evidence="4" id="KW-0472">Membrane</keyword>
<dbReference type="OrthoDB" id="113130at2"/>